<keyword evidence="5 6" id="KW-0472">Membrane</keyword>
<dbReference type="Pfam" id="PF01810">
    <property type="entry name" value="LysE"/>
    <property type="match status" value="1"/>
</dbReference>
<dbReference type="PANTHER" id="PTHR30086">
    <property type="entry name" value="ARGININE EXPORTER PROTEIN ARGO"/>
    <property type="match status" value="1"/>
</dbReference>
<feature type="transmembrane region" description="Helical" evidence="6">
    <location>
        <begin position="189"/>
        <end position="211"/>
    </location>
</feature>
<keyword evidence="8" id="KW-1185">Reference proteome</keyword>
<feature type="transmembrane region" description="Helical" evidence="6">
    <location>
        <begin position="157"/>
        <end position="177"/>
    </location>
</feature>
<dbReference type="RefSeq" id="WP_135323276.1">
    <property type="nucleotide sequence ID" value="NZ_CP038469.1"/>
</dbReference>
<dbReference type="InterPro" id="IPR001123">
    <property type="entry name" value="LeuE-type"/>
</dbReference>
<keyword evidence="3 6" id="KW-0812">Transmembrane</keyword>
<evidence type="ECO:0000256" key="5">
    <source>
        <dbReference type="ARBA" id="ARBA00023136"/>
    </source>
</evidence>
<name>A0ABX5T7Y2_9ENTR</name>
<feature type="transmembrane region" description="Helical" evidence="6">
    <location>
        <begin position="46"/>
        <end position="69"/>
    </location>
</feature>
<feature type="transmembrane region" description="Helical" evidence="6">
    <location>
        <begin position="12"/>
        <end position="34"/>
    </location>
</feature>
<sequence>MSLLSLLFSSAFPALALAHFVALLSPGPDFFLLVGYAVRYRMRGSAGLCVGIAIGNGLYILLAIIGWGILRQLPLLFTVIELLGALYLLWIGSLLIRSRPQTLTRADAQSTCPAFGKQLLLGLGSSLLNPKNALFYLALMTALLGPSVTLLQQAVSGIWMSSVVLFWDLLIVMFIGLPQIQQRLTKGILWIERIAGGVLIVFGIAIALRFMQSLTLC</sequence>
<evidence type="ECO:0000256" key="6">
    <source>
        <dbReference type="SAM" id="Phobius"/>
    </source>
</evidence>
<accession>A0ABX5T7Y2</accession>
<dbReference type="EMBL" id="CP038469">
    <property type="protein sequence ID" value="QBX81393.1"/>
    <property type="molecule type" value="Genomic_DNA"/>
</dbReference>
<organism evidence="7 8">
    <name type="scientific">Citrobacter tructae</name>
    <dbReference type="NCBI Taxonomy" id="2562449"/>
    <lineage>
        <taxon>Bacteria</taxon>
        <taxon>Pseudomonadati</taxon>
        <taxon>Pseudomonadota</taxon>
        <taxon>Gammaproteobacteria</taxon>
        <taxon>Enterobacterales</taxon>
        <taxon>Enterobacteriaceae</taxon>
        <taxon>Citrobacter</taxon>
    </lineage>
</organism>
<evidence type="ECO:0000313" key="8">
    <source>
        <dbReference type="Proteomes" id="UP000296284"/>
    </source>
</evidence>
<dbReference type="PANTHER" id="PTHR30086:SF17">
    <property type="entry name" value="LYSE FAMILY TRANSLOCATOR"/>
    <property type="match status" value="1"/>
</dbReference>
<keyword evidence="4 6" id="KW-1133">Transmembrane helix</keyword>
<keyword evidence="2" id="KW-1003">Cell membrane</keyword>
<protein>
    <submittedName>
        <fullName evidence="7">LysE family translocator</fullName>
    </submittedName>
</protein>
<evidence type="ECO:0000256" key="3">
    <source>
        <dbReference type="ARBA" id="ARBA00022692"/>
    </source>
</evidence>
<evidence type="ECO:0000256" key="2">
    <source>
        <dbReference type="ARBA" id="ARBA00022475"/>
    </source>
</evidence>
<comment type="subcellular location">
    <subcellularLocation>
        <location evidence="1">Cell membrane</location>
        <topology evidence="1">Multi-pass membrane protein</topology>
    </subcellularLocation>
</comment>
<reference evidence="7 8" key="1">
    <citation type="submission" date="2019-03" db="EMBL/GenBank/DDBJ databases">
        <title>Complete genome sequence of Citrobacter sp. SNU WT2 isolated from diseased rainbow trout.</title>
        <authorList>
            <person name="Oh W.T."/>
            <person name="Park S.C."/>
        </authorList>
    </citation>
    <scope>NUCLEOTIDE SEQUENCE [LARGE SCALE GENOMIC DNA]</scope>
    <source>
        <strain evidence="7 8">SNU WT2</strain>
    </source>
</reference>
<evidence type="ECO:0000256" key="1">
    <source>
        <dbReference type="ARBA" id="ARBA00004651"/>
    </source>
</evidence>
<feature type="transmembrane region" description="Helical" evidence="6">
    <location>
        <begin position="75"/>
        <end position="96"/>
    </location>
</feature>
<proteinExistence type="predicted"/>
<feature type="transmembrane region" description="Helical" evidence="6">
    <location>
        <begin position="133"/>
        <end position="151"/>
    </location>
</feature>
<evidence type="ECO:0000313" key="7">
    <source>
        <dbReference type="EMBL" id="QBX81393.1"/>
    </source>
</evidence>
<gene>
    <name evidence="7" type="ORF">E4Z61_13865</name>
</gene>
<evidence type="ECO:0000256" key="4">
    <source>
        <dbReference type="ARBA" id="ARBA00022989"/>
    </source>
</evidence>
<dbReference type="Proteomes" id="UP000296284">
    <property type="component" value="Chromosome"/>
</dbReference>